<evidence type="ECO:0000313" key="3">
    <source>
        <dbReference type="Proteomes" id="UP000295681"/>
    </source>
</evidence>
<keyword evidence="3" id="KW-1185">Reference proteome</keyword>
<accession>A0A4R5NAP1</accession>
<reference evidence="2 3" key="1">
    <citation type="journal article" date="2019" name="Appl. Microbiol. Biotechnol.">
        <title>Uncovering carbohydrate metabolism through a genotype-phenotype association study of 56 lactic acid bacteria genomes.</title>
        <authorList>
            <person name="Buron-Moles G."/>
            <person name="Chailyan A."/>
            <person name="Dolejs I."/>
            <person name="Forster J."/>
            <person name="Miks M.H."/>
        </authorList>
    </citation>
    <scope>NUCLEOTIDE SEQUENCE [LARGE SCALE GENOMIC DNA]</scope>
    <source>
        <strain evidence="2 3">ATCC 700006</strain>
    </source>
</reference>
<dbReference type="Proteomes" id="UP000295681">
    <property type="component" value="Unassembled WGS sequence"/>
</dbReference>
<evidence type="ECO:0000313" key="2">
    <source>
        <dbReference type="EMBL" id="TDG68821.1"/>
    </source>
</evidence>
<gene>
    <name evidence="2" type="ORF">C5L23_000740</name>
</gene>
<dbReference type="AlphaFoldDB" id="A0A4R5NAP1"/>
<keyword evidence="1" id="KW-0812">Transmembrane</keyword>
<proteinExistence type="predicted"/>
<protein>
    <submittedName>
        <fullName evidence="2">Uncharacterized protein</fullName>
    </submittedName>
</protein>
<sequence>MKKWLIGIIGLLVILTISIVGFNIYHRLTTYSPGKTSDNPTVYLSLGTLTNDETKIWQYVVNADEVKNLGGNQYEITVQQFNSVQQLESALKSQDVFFGIGLTQQNIDTVNHNPSVVAKGKTGIVPLASTHDEFKGLTGYKGLKQGGLITSAVCQYEAYDGPDKQKMFVDKIINIYNNQSNQAWITKNYPNYQ</sequence>
<feature type="transmembrane region" description="Helical" evidence="1">
    <location>
        <begin position="6"/>
        <end position="25"/>
    </location>
</feature>
<dbReference type="RefSeq" id="WP_010007379.1">
    <property type="nucleotide sequence ID" value="NZ_JAGYGP010000002.1"/>
</dbReference>
<name>A0A4R5NAP1_9LACO</name>
<dbReference type="EMBL" id="PUFI01000009">
    <property type="protein sequence ID" value="TDG68821.1"/>
    <property type="molecule type" value="Genomic_DNA"/>
</dbReference>
<evidence type="ECO:0000256" key="1">
    <source>
        <dbReference type="SAM" id="Phobius"/>
    </source>
</evidence>
<dbReference type="STRING" id="907931.GCA_000165675_01199"/>
<comment type="caution">
    <text evidence="2">The sequence shown here is derived from an EMBL/GenBank/DDBJ whole genome shotgun (WGS) entry which is preliminary data.</text>
</comment>
<keyword evidence="1" id="KW-0472">Membrane</keyword>
<keyword evidence="1" id="KW-1133">Transmembrane helix</keyword>
<organism evidence="2 3">
    <name type="scientific">Leuconostoc fallax</name>
    <dbReference type="NCBI Taxonomy" id="1251"/>
    <lineage>
        <taxon>Bacteria</taxon>
        <taxon>Bacillati</taxon>
        <taxon>Bacillota</taxon>
        <taxon>Bacilli</taxon>
        <taxon>Lactobacillales</taxon>
        <taxon>Lactobacillaceae</taxon>
        <taxon>Leuconostoc</taxon>
    </lineage>
</organism>